<evidence type="ECO:0000259" key="1">
    <source>
        <dbReference type="Pfam" id="PF01978"/>
    </source>
</evidence>
<proteinExistence type="predicted"/>
<feature type="domain" description="Transcription regulator TrmB N-terminal" evidence="1">
    <location>
        <begin position="24"/>
        <end position="95"/>
    </location>
</feature>
<evidence type="ECO:0000313" key="2">
    <source>
        <dbReference type="EMBL" id="SDR18266.1"/>
    </source>
</evidence>
<organism evidence="2 3">
    <name type="scientific">Natronobacterium texcoconense</name>
    <dbReference type="NCBI Taxonomy" id="1095778"/>
    <lineage>
        <taxon>Archaea</taxon>
        <taxon>Methanobacteriati</taxon>
        <taxon>Methanobacteriota</taxon>
        <taxon>Stenosarchaea group</taxon>
        <taxon>Halobacteria</taxon>
        <taxon>Halobacteriales</taxon>
        <taxon>Natrialbaceae</taxon>
        <taxon>Natronobacterium</taxon>
    </lineage>
</organism>
<dbReference type="OrthoDB" id="51378at2157"/>
<dbReference type="InterPro" id="IPR036390">
    <property type="entry name" value="WH_DNA-bd_sf"/>
</dbReference>
<dbReference type="Pfam" id="PF01978">
    <property type="entry name" value="TrmB"/>
    <property type="match status" value="1"/>
</dbReference>
<name>A0A1H1GZL7_NATTX</name>
<dbReference type="PANTHER" id="PTHR34293:SF1">
    <property type="entry name" value="HTH-TYPE TRANSCRIPTIONAL REGULATOR TRMBL2"/>
    <property type="match status" value="1"/>
</dbReference>
<sequence>MSDSERRMEDLMLVDSPEFERIMECVFGIQPHETRTYFRLFELQGSTVSELADDLERDRSNVNRSLSTLSEKGLVERERRLLDGGGYVYQYYAVPIPEAQKQMHEAVDEWAETVHERIDEFGP</sequence>
<dbReference type="InterPro" id="IPR011991">
    <property type="entry name" value="ArsR-like_HTH"/>
</dbReference>
<accession>A0A1H1GZL7</accession>
<dbReference type="PANTHER" id="PTHR34293">
    <property type="entry name" value="HTH-TYPE TRANSCRIPTIONAL REGULATOR TRMBL2"/>
    <property type="match status" value="1"/>
</dbReference>
<dbReference type="STRING" id="1095778.SAMN04489842_2687"/>
<keyword evidence="3" id="KW-1185">Reference proteome</keyword>
<dbReference type="InterPro" id="IPR002831">
    <property type="entry name" value="Tscrpt_reg_TrmB_N"/>
</dbReference>
<dbReference type="SUPFAM" id="SSF46785">
    <property type="entry name" value="Winged helix' DNA-binding domain"/>
    <property type="match status" value="1"/>
</dbReference>
<dbReference type="RefSeq" id="WP_090382579.1">
    <property type="nucleotide sequence ID" value="NZ_FNLC01000002.1"/>
</dbReference>
<dbReference type="EMBL" id="FNLC01000002">
    <property type="protein sequence ID" value="SDR18266.1"/>
    <property type="molecule type" value="Genomic_DNA"/>
</dbReference>
<gene>
    <name evidence="2" type="ORF">SAMN04489842_2687</name>
</gene>
<dbReference type="InterPro" id="IPR051797">
    <property type="entry name" value="TrmB-like"/>
</dbReference>
<reference evidence="3" key="1">
    <citation type="submission" date="2016-10" db="EMBL/GenBank/DDBJ databases">
        <authorList>
            <person name="Varghese N."/>
            <person name="Submissions S."/>
        </authorList>
    </citation>
    <scope>NUCLEOTIDE SEQUENCE [LARGE SCALE GENOMIC DNA]</scope>
    <source>
        <strain evidence="3">DSM 24767</strain>
    </source>
</reference>
<dbReference type="InterPro" id="IPR036388">
    <property type="entry name" value="WH-like_DNA-bd_sf"/>
</dbReference>
<dbReference type="Proteomes" id="UP000198848">
    <property type="component" value="Unassembled WGS sequence"/>
</dbReference>
<protein>
    <submittedName>
        <fullName evidence="2">Predicted transcriptional regulator</fullName>
    </submittedName>
</protein>
<dbReference type="Gene3D" id="1.10.10.10">
    <property type="entry name" value="Winged helix-like DNA-binding domain superfamily/Winged helix DNA-binding domain"/>
    <property type="match status" value="1"/>
</dbReference>
<dbReference type="CDD" id="cd00090">
    <property type="entry name" value="HTH_ARSR"/>
    <property type="match status" value="1"/>
</dbReference>
<evidence type="ECO:0000313" key="3">
    <source>
        <dbReference type="Proteomes" id="UP000198848"/>
    </source>
</evidence>
<dbReference type="AlphaFoldDB" id="A0A1H1GZL7"/>